<keyword evidence="4" id="KW-1003">Cell membrane</keyword>
<feature type="transmembrane region" description="Helical" evidence="8">
    <location>
        <begin position="232"/>
        <end position="249"/>
    </location>
</feature>
<reference evidence="10 11" key="1">
    <citation type="submission" date="2014-12" db="EMBL/GenBank/DDBJ databases">
        <title>Draft genome sequences of 29 type strains of Enterococci.</title>
        <authorList>
            <person name="Zhong Z."/>
            <person name="Sun Z."/>
            <person name="Liu W."/>
            <person name="Zhang W."/>
            <person name="Zhang H."/>
        </authorList>
    </citation>
    <scope>NUCLEOTIDE SEQUENCE [LARGE SCALE GENOMIC DNA]</scope>
    <source>
        <strain evidence="10 11">DSM 17029</strain>
    </source>
</reference>
<evidence type="ECO:0000313" key="10">
    <source>
        <dbReference type="EMBL" id="OJG19943.1"/>
    </source>
</evidence>
<evidence type="ECO:0000313" key="11">
    <source>
        <dbReference type="Proteomes" id="UP000181884"/>
    </source>
</evidence>
<accession>A0A1L8RJL6</accession>
<dbReference type="GO" id="GO:0005886">
    <property type="term" value="C:plasma membrane"/>
    <property type="evidence" value="ECO:0007669"/>
    <property type="project" value="UniProtKB-SubCell"/>
</dbReference>
<feature type="transmembrane region" description="Helical" evidence="8">
    <location>
        <begin position="270"/>
        <end position="295"/>
    </location>
</feature>
<dbReference type="Pfam" id="PF07690">
    <property type="entry name" value="MFS_1"/>
    <property type="match status" value="1"/>
</dbReference>
<dbReference type="RefSeq" id="WP_067391615.1">
    <property type="nucleotide sequence ID" value="NZ_JXKH01000001.1"/>
</dbReference>
<protein>
    <submittedName>
        <fullName evidence="10">Drug:H+ antiporter-2 (14 Spanner) (DHA2) family drug resistance MFS transporter</fullName>
    </submittedName>
</protein>
<dbReference type="STRING" id="214095.RU97_GL000176"/>
<feature type="transmembrane region" description="Helical" evidence="8">
    <location>
        <begin position="12"/>
        <end position="32"/>
    </location>
</feature>
<proteinExistence type="inferred from homology"/>
<feature type="transmembrane region" description="Helical" evidence="8">
    <location>
        <begin position="105"/>
        <end position="126"/>
    </location>
</feature>
<evidence type="ECO:0000256" key="8">
    <source>
        <dbReference type="SAM" id="Phobius"/>
    </source>
</evidence>
<feature type="domain" description="Major facilitator superfamily (MFS) profile" evidence="9">
    <location>
        <begin position="14"/>
        <end position="456"/>
    </location>
</feature>
<keyword evidence="5 8" id="KW-0812">Transmembrane</keyword>
<feature type="transmembrane region" description="Helical" evidence="8">
    <location>
        <begin position="200"/>
        <end position="220"/>
    </location>
</feature>
<dbReference type="CDD" id="cd17503">
    <property type="entry name" value="MFS_LmrB_MDR_like"/>
    <property type="match status" value="1"/>
</dbReference>
<dbReference type="InterPro" id="IPR011701">
    <property type="entry name" value="MFS"/>
</dbReference>
<feature type="transmembrane region" description="Helical" evidence="8">
    <location>
        <begin position="79"/>
        <end position="99"/>
    </location>
</feature>
<name>A0A1L8RJL6_9ENTE</name>
<comment type="caution">
    <text evidence="10">The sequence shown here is derived from an EMBL/GenBank/DDBJ whole genome shotgun (WGS) entry which is preliminary data.</text>
</comment>
<comment type="subcellular location">
    <subcellularLocation>
        <location evidence="1">Cell membrane</location>
        <topology evidence="1">Multi-pass membrane protein</topology>
    </subcellularLocation>
</comment>
<organism evidence="10 11">
    <name type="scientific">Enterococcus canis</name>
    <dbReference type="NCBI Taxonomy" id="214095"/>
    <lineage>
        <taxon>Bacteria</taxon>
        <taxon>Bacillati</taxon>
        <taxon>Bacillota</taxon>
        <taxon>Bacilli</taxon>
        <taxon>Lactobacillales</taxon>
        <taxon>Enterococcaceae</taxon>
        <taxon>Enterococcus</taxon>
    </lineage>
</organism>
<dbReference type="Gene3D" id="1.20.1250.20">
    <property type="entry name" value="MFS general substrate transporter like domains"/>
    <property type="match status" value="1"/>
</dbReference>
<feature type="transmembrane region" description="Helical" evidence="8">
    <location>
        <begin position="52"/>
        <end position="72"/>
    </location>
</feature>
<evidence type="ECO:0000256" key="5">
    <source>
        <dbReference type="ARBA" id="ARBA00022692"/>
    </source>
</evidence>
<evidence type="ECO:0000256" key="2">
    <source>
        <dbReference type="ARBA" id="ARBA00008537"/>
    </source>
</evidence>
<dbReference type="PROSITE" id="PS50850">
    <property type="entry name" value="MFS"/>
    <property type="match status" value="1"/>
</dbReference>
<keyword evidence="3" id="KW-0813">Transport</keyword>
<evidence type="ECO:0000256" key="6">
    <source>
        <dbReference type="ARBA" id="ARBA00022989"/>
    </source>
</evidence>
<comment type="similarity">
    <text evidence="2">Belongs to the major facilitator superfamily. EmrB family.</text>
</comment>
<feature type="transmembrane region" description="Helical" evidence="8">
    <location>
        <begin position="166"/>
        <end position="188"/>
    </location>
</feature>
<evidence type="ECO:0000256" key="7">
    <source>
        <dbReference type="ARBA" id="ARBA00023136"/>
    </source>
</evidence>
<dbReference type="GO" id="GO:0022857">
    <property type="term" value="F:transmembrane transporter activity"/>
    <property type="evidence" value="ECO:0007669"/>
    <property type="project" value="InterPro"/>
</dbReference>
<dbReference type="InterPro" id="IPR036259">
    <property type="entry name" value="MFS_trans_sf"/>
</dbReference>
<dbReference type="AlphaFoldDB" id="A0A1L8RJL6"/>
<feature type="transmembrane region" description="Helical" evidence="8">
    <location>
        <begin position="430"/>
        <end position="451"/>
    </location>
</feature>
<keyword evidence="11" id="KW-1185">Reference proteome</keyword>
<dbReference type="PANTHER" id="PTHR42718">
    <property type="entry name" value="MAJOR FACILITATOR SUPERFAMILY MULTIDRUG TRANSPORTER MFSC"/>
    <property type="match status" value="1"/>
</dbReference>
<keyword evidence="6 8" id="KW-1133">Transmembrane helix</keyword>
<keyword evidence="7 8" id="KW-0472">Membrane</keyword>
<evidence type="ECO:0000256" key="1">
    <source>
        <dbReference type="ARBA" id="ARBA00004651"/>
    </source>
</evidence>
<evidence type="ECO:0000259" key="9">
    <source>
        <dbReference type="PROSITE" id="PS50850"/>
    </source>
</evidence>
<dbReference type="EMBL" id="JXKH01000001">
    <property type="protein sequence ID" value="OJG19943.1"/>
    <property type="molecule type" value="Genomic_DNA"/>
</dbReference>
<feature type="transmembrane region" description="Helical" evidence="8">
    <location>
        <begin position="138"/>
        <end position="160"/>
    </location>
</feature>
<dbReference type="InterPro" id="IPR004638">
    <property type="entry name" value="EmrB-like"/>
</dbReference>
<evidence type="ECO:0000256" key="3">
    <source>
        <dbReference type="ARBA" id="ARBA00022448"/>
    </source>
</evidence>
<feature type="transmembrane region" description="Helical" evidence="8">
    <location>
        <begin position="332"/>
        <end position="354"/>
    </location>
</feature>
<dbReference type="NCBIfam" id="TIGR00711">
    <property type="entry name" value="efflux_EmrB"/>
    <property type="match status" value="1"/>
</dbReference>
<gene>
    <name evidence="10" type="ORF">RU97_GL000176</name>
</gene>
<dbReference type="InterPro" id="IPR020846">
    <property type="entry name" value="MFS_dom"/>
</dbReference>
<evidence type="ECO:0000256" key="4">
    <source>
        <dbReference type="ARBA" id="ARBA00022475"/>
    </source>
</evidence>
<dbReference type="Gene3D" id="1.20.1720.10">
    <property type="entry name" value="Multidrug resistance protein D"/>
    <property type="match status" value="1"/>
</dbReference>
<sequence length="459" mass="49443">MSQSTKLPQGVLGAAWAIALGAIAPMLDSTMMNIAIEQLNTAFSTSLSTVQWAITGYVLALAIAVPIAGWLMNRFDGKLVFITAVAIFGLTSLIAGFSWNITSFIIFRLFQGFSAGIITPLMSTLLVKTAGPDNIGKVISIVTTPMIFGPILGPVLGGFILEIANWRWLFFINVLILLIALPLMIRYIPHFAPFNPKARLDWRGILLLSISSALLIFGISKAADHATFFNQETVATVGMGLILLVAYLWHDHQQHHEVVLPLTLFTHKPFRIASIGLFLANIAIMGPMLILPLFFQTFRHYTAMQAALALIPQGIGMLLTRPVIGRMIDKIGARYVVLVSLVLALLGSIPLAFLTPKTSLVLLSVILFIRGASVGGINLPLTTDAYTGLADTQLPEAGVGINMIENLGSSFGSALITTVVSTNLIPLKGYQAGFAASVVVLILLIIPSLFLTKKMTTLH</sequence>
<dbReference type="Proteomes" id="UP000181884">
    <property type="component" value="Unassembled WGS sequence"/>
</dbReference>
<dbReference type="PANTHER" id="PTHR42718:SF9">
    <property type="entry name" value="MAJOR FACILITATOR SUPERFAMILY MULTIDRUG TRANSPORTER MFSC"/>
    <property type="match status" value="1"/>
</dbReference>
<dbReference type="SUPFAM" id="SSF103473">
    <property type="entry name" value="MFS general substrate transporter"/>
    <property type="match status" value="1"/>
</dbReference>